<evidence type="ECO:0000259" key="3">
    <source>
        <dbReference type="PROSITE" id="PS51186"/>
    </source>
</evidence>
<protein>
    <submittedName>
        <fullName evidence="4">GNAT family N-acetyltransferase</fullName>
    </submittedName>
</protein>
<evidence type="ECO:0000256" key="2">
    <source>
        <dbReference type="ARBA" id="ARBA00023315"/>
    </source>
</evidence>
<dbReference type="PANTHER" id="PTHR43877">
    <property type="entry name" value="AMINOALKYLPHOSPHONATE N-ACETYLTRANSFERASE-RELATED-RELATED"/>
    <property type="match status" value="1"/>
</dbReference>
<proteinExistence type="predicted"/>
<evidence type="ECO:0000313" key="4">
    <source>
        <dbReference type="EMBL" id="QHC55154.1"/>
    </source>
</evidence>
<dbReference type="AlphaFoldDB" id="A0AAE6RL44"/>
<gene>
    <name evidence="4" type="ORF">GSU10_05560</name>
</gene>
<evidence type="ECO:0000313" key="5">
    <source>
        <dbReference type="Proteomes" id="UP000465031"/>
    </source>
</evidence>
<dbReference type="SUPFAM" id="SSF55729">
    <property type="entry name" value="Acyl-CoA N-acyltransferases (Nat)"/>
    <property type="match status" value="1"/>
</dbReference>
<accession>A0AAE6RL44</accession>
<organism evidence="4 5">
    <name type="scientific">Rathayibacter tanaceti</name>
    <dbReference type="NCBI Taxonomy" id="1671680"/>
    <lineage>
        <taxon>Bacteria</taxon>
        <taxon>Bacillati</taxon>
        <taxon>Actinomycetota</taxon>
        <taxon>Actinomycetes</taxon>
        <taxon>Micrococcales</taxon>
        <taxon>Microbacteriaceae</taxon>
        <taxon>Rathayibacter</taxon>
    </lineage>
</organism>
<keyword evidence="1" id="KW-0808">Transferase</keyword>
<reference evidence="5" key="1">
    <citation type="submission" date="2019-12" db="EMBL/GenBank/DDBJ databases">
        <title>Complete and draft genome sequences of new strains and members of some known species of the genus Rathayibacter isolated from plants.</title>
        <authorList>
            <person name="Tarlachkov S.V."/>
            <person name="Starodumova I.P."/>
            <person name="Dorofeeva L.V."/>
            <person name="Prisyazhnaya N.V."/>
            <person name="Leyn S."/>
            <person name="Zlamal J."/>
            <person name="Elan M."/>
            <person name="Osterman A.L."/>
            <person name="Nadler S."/>
            <person name="Subbotin S.A."/>
            <person name="Evtushenko L.I."/>
        </authorList>
    </citation>
    <scope>NUCLEOTIDE SEQUENCE [LARGE SCALE GENOMIC DNA]</scope>
    <source>
        <strain evidence="5">VKM Ac-2761</strain>
    </source>
</reference>
<name>A0AAE6RL44_9MICO</name>
<dbReference type="RefSeq" id="WP_082844912.1">
    <property type="nucleotide sequence ID" value="NZ_CP047186.1"/>
</dbReference>
<feature type="domain" description="N-acetyltransferase" evidence="3">
    <location>
        <begin position="3"/>
        <end position="157"/>
    </location>
</feature>
<dbReference type="Proteomes" id="UP000465031">
    <property type="component" value="Chromosome"/>
</dbReference>
<dbReference type="Pfam" id="PF00583">
    <property type="entry name" value="Acetyltransf_1"/>
    <property type="match status" value="1"/>
</dbReference>
<dbReference type="InterPro" id="IPR050832">
    <property type="entry name" value="Bact_Acetyltransf"/>
</dbReference>
<dbReference type="InterPro" id="IPR016181">
    <property type="entry name" value="Acyl_CoA_acyltransferase"/>
</dbReference>
<dbReference type="CDD" id="cd04301">
    <property type="entry name" value="NAT_SF"/>
    <property type="match status" value="1"/>
</dbReference>
<evidence type="ECO:0000256" key="1">
    <source>
        <dbReference type="ARBA" id="ARBA00022679"/>
    </source>
</evidence>
<dbReference type="KEGG" id="rte:GSU10_05560"/>
<keyword evidence="2" id="KW-0012">Acyltransferase</keyword>
<dbReference type="GO" id="GO:0016747">
    <property type="term" value="F:acyltransferase activity, transferring groups other than amino-acyl groups"/>
    <property type="evidence" value="ECO:0007669"/>
    <property type="project" value="InterPro"/>
</dbReference>
<dbReference type="PROSITE" id="PS51186">
    <property type="entry name" value="GNAT"/>
    <property type="match status" value="1"/>
</dbReference>
<sequence length="165" mass="16925">MSTRLRTGGRAERAACVDLWCTALDARDGHPPAAGTAQRAWTMLSADPLAFVVAEDDGLLQGFALVLPPGSGFATDPPEAAHLALLAVHPRAQGRGLARLLLSGAEEASAARASSAVLHVLTANPGAVSLYTSAGWQPEGPPVPHPLSGAPMLTLVRSWGRAATP</sequence>
<dbReference type="Gene3D" id="3.40.630.30">
    <property type="match status" value="1"/>
</dbReference>
<dbReference type="InterPro" id="IPR000182">
    <property type="entry name" value="GNAT_dom"/>
</dbReference>
<dbReference type="EMBL" id="CP047186">
    <property type="protein sequence ID" value="QHC55154.1"/>
    <property type="molecule type" value="Genomic_DNA"/>
</dbReference>